<evidence type="ECO:0000313" key="3">
    <source>
        <dbReference type="Proteomes" id="UP001159042"/>
    </source>
</evidence>
<comment type="caution">
    <text evidence="2">The sequence shown here is derived from an EMBL/GenBank/DDBJ whole genome shotgun (WGS) entry which is preliminary data.</text>
</comment>
<accession>A0AAV8W4S3</accession>
<dbReference type="Proteomes" id="UP001159042">
    <property type="component" value="Unassembled WGS sequence"/>
</dbReference>
<feature type="region of interest" description="Disordered" evidence="1">
    <location>
        <begin position="1"/>
        <end position="23"/>
    </location>
</feature>
<sequence>MLPTWLPSPRGYGEEANPGGSLEPPRLINIAGSILERPVIKSQFTHQYEKILDILEVEFKVCQDAKSDWQHLRMRERNLWPATPNLEILPKFKRFELHVSSSP</sequence>
<gene>
    <name evidence="2" type="ORF">NQ315_013786</name>
</gene>
<keyword evidence="3" id="KW-1185">Reference proteome</keyword>
<evidence type="ECO:0000256" key="1">
    <source>
        <dbReference type="SAM" id="MobiDB-lite"/>
    </source>
</evidence>
<organism evidence="2 3">
    <name type="scientific">Exocentrus adspersus</name>
    <dbReference type="NCBI Taxonomy" id="1586481"/>
    <lineage>
        <taxon>Eukaryota</taxon>
        <taxon>Metazoa</taxon>
        <taxon>Ecdysozoa</taxon>
        <taxon>Arthropoda</taxon>
        <taxon>Hexapoda</taxon>
        <taxon>Insecta</taxon>
        <taxon>Pterygota</taxon>
        <taxon>Neoptera</taxon>
        <taxon>Endopterygota</taxon>
        <taxon>Coleoptera</taxon>
        <taxon>Polyphaga</taxon>
        <taxon>Cucujiformia</taxon>
        <taxon>Chrysomeloidea</taxon>
        <taxon>Cerambycidae</taxon>
        <taxon>Lamiinae</taxon>
        <taxon>Acanthocinini</taxon>
        <taxon>Exocentrus</taxon>
    </lineage>
</organism>
<reference evidence="2 3" key="1">
    <citation type="journal article" date="2023" name="Insect Mol. Biol.">
        <title>Genome sequencing provides insights into the evolution of gene families encoding plant cell wall-degrading enzymes in longhorned beetles.</title>
        <authorList>
            <person name="Shin N.R."/>
            <person name="Okamura Y."/>
            <person name="Kirsch R."/>
            <person name="Pauchet Y."/>
        </authorList>
    </citation>
    <scope>NUCLEOTIDE SEQUENCE [LARGE SCALE GENOMIC DNA]</scope>
    <source>
        <strain evidence="2">EAD_L_NR</strain>
    </source>
</reference>
<name>A0AAV8W4S3_9CUCU</name>
<evidence type="ECO:0000313" key="2">
    <source>
        <dbReference type="EMBL" id="KAJ8921312.1"/>
    </source>
</evidence>
<proteinExistence type="predicted"/>
<protein>
    <submittedName>
        <fullName evidence="2">Uncharacterized protein</fullName>
    </submittedName>
</protein>
<dbReference type="EMBL" id="JANEYG010000011">
    <property type="protein sequence ID" value="KAJ8921312.1"/>
    <property type="molecule type" value="Genomic_DNA"/>
</dbReference>
<dbReference type="AlphaFoldDB" id="A0AAV8W4S3"/>